<dbReference type="GO" id="GO:0051082">
    <property type="term" value="F:unfolded protein binding"/>
    <property type="evidence" value="ECO:0007669"/>
    <property type="project" value="TreeGrafter"/>
</dbReference>
<dbReference type="InterPro" id="IPR036869">
    <property type="entry name" value="J_dom_sf"/>
</dbReference>
<dbReference type="GO" id="GO:0005737">
    <property type="term" value="C:cytoplasm"/>
    <property type="evidence" value="ECO:0007669"/>
    <property type="project" value="TreeGrafter"/>
</dbReference>
<keyword evidence="1" id="KW-0472">Membrane</keyword>
<evidence type="ECO:0000313" key="3">
    <source>
        <dbReference type="EMBL" id="KAJ7017481.1"/>
    </source>
</evidence>
<organism evidence="3 4">
    <name type="scientific">Mycena alexandri</name>
    <dbReference type="NCBI Taxonomy" id="1745969"/>
    <lineage>
        <taxon>Eukaryota</taxon>
        <taxon>Fungi</taxon>
        <taxon>Dikarya</taxon>
        <taxon>Basidiomycota</taxon>
        <taxon>Agaricomycotina</taxon>
        <taxon>Agaricomycetes</taxon>
        <taxon>Agaricomycetidae</taxon>
        <taxon>Agaricales</taxon>
        <taxon>Marasmiineae</taxon>
        <taxon>Mycenaceae</taxon>
        <taxon>Mycena</taxon>
    </lineage>
</organism>
<dbReference type="PROSITE" id="PS50076">
    <property type="entry name" value="DNAJ_2"/>
    <property type="match status" value="1"/>
</dbReference>
<keyword evidence="1" id="KW-0812">Transmembrane</keyword>
<accession>A0AAD6WN79</accession>
<keyword evidence="4" id="KW-1185">Reference proteome</keyword>
<dbReference type="SMART" id="SM00271">
    <property type="entry name" value="DnaJ"/>
    <property type="match status" value="1"/>
</dbReference>
<keyword evidence="1" id="KW-1133">Transmembrane helix</keyword>
<dbReference type="Pfam" id="PF00226">
    <property type="entry name" value="DnaJ"/>
    <property type="match status" value="1"/>
</dbReference>
<dbReference type="GO" id="GO:0051087">
    <property type="term" value="F:protein-folding chaperone binding"/>
    <property type="evidence" value="ECO:0007669"/>
    <property type="project" value="TreeGrafter"/>
</dbReference>
<dbReference type="SUPFAM" id="SSF46565">
    <property type="entry name" value="Chaperone J-domain"/>
    <property type="match status" value="1"/>
</dbReference>
<protein>
    <submittedName>
        <fullName evidence="3">DnaJ domain-containing protein</fullName>
    </submittedName>
</protein>
<dbReference type="GO" id="GO:0005634">
    <property type="term" value="C:nucleus"/>
    <property type="evidence" value="ECO:0007669"/>
    <property type="project" value="TreeGrafter"/>
</dbReference>
<comment type="caution">
    <text evidence="3">The sequence shown here is derived from an EMBL/GenBank/DDBJ whole genome shotgun (WGS) entry which is preliminary data.</text>
</comment>
<dbReference type="Proteomes" id="UP001218188">
    <property type="component" value="Unassembled WGS sequence"/>
</dbReference>
<proteinExistence type="predicted"/>
<dbReference type="PANTHER" id="PTHR43948:SF21">
    <property type="entry name" value="DNAJ DOMAIN-CONTAINING PROTEIN"/>
    <property type="match status" value="1"/>
</dbReference>
<dbReference type="PANTHER" id="PTHR43948">
    <property type="entry name" value="DNAJ HOMOLOG SUBFAMILY B"/>
    <property type="match status" value="1"/>
</dbReference>
<sequence>MSRFPDYYKLLNVNKSATQDEIRTAYKKESLRTHPDRIANATAAEKKKATEKFQAVADAYYVLSDKTRRREYDALYTSRSGGERTDDPGSSTNFFSQFTNLFGGAGPGREGAAPTAGGERPDPEGVFADVFEELLRPEVQRRAPWWAYLGAACGAGVGFIIANFPGLMLGAVAGNRLGAIRDAKGKSVAAVFGELGGNQKAEILRALALKVLGSAL</sequence>
<feature type="transmembrane region" description="Helical" evidence="1">
    <location>
        <begin position="145"/>
        <end position="164"/>
    </location>
</feature>
<gene>
    <name evidence="3" type="ORF">C8F04DRAFT_460025</name>
</gene>
<evidence type="ECO:0000259" key="2">
    <source>
        <dbReference type="PROSITE" id="PS50076"/>
    </source>
</evidence>
<dbReference type="AlphaFoldDB" id="A0AAD6WN79"/>
<dbReference type="EMBL" id="JARJCM010000402">
    <property type="protein sequence ID" value="KAJ7017481.1"/>
    <property type="molecule type" value="Genomic_DNA"/>
</dbReference>
<dbReference type="PRINTS" id="PR00625">
    <property type="entry name" value="JDOMAIN"/>
</dbReference>
<dbReference type="InterPro" id="IPR001623">
    <property type="entry name" value="DnaJ_domain"/>
</dbReference>
<dbReference type="GO" id="GO:0044183">
    <property type="term" value="F:protein folding chaperone"/>
    <property type="evidence" value="ECO:0007669"/>
    <property type="project" value="TreeGrafter"/>
</dbReference>
<dbReference type="CDD" id="cd06257">
    <property type="entry name" value="DnaJ"/>
    <property type="match status" value="1"/>
</dbReference>
<dbReference type="Gene3D" id="1.10.287.110">
    <property type="entry name" value="DnaJ domain"/>
    <property type="match status" value="1"/>
</dbReference>
<reference evidence="3" key="1">
    <citation type="submission" date="2023-03" db="EMBL/GenBank/DDBJ databases">
        <title>Massive genome expansion in bonnet fungi (Mycena s.s.) driven by repeated elements and novel gene families across ecological guilds.</title>
        <authorList>
            <consortium name="Lawrence Berkeley National Laboratory"/>
            <person name="Harder C.B."/>
            <person name="Miyauchi S."/>
            <person name="Viragh M."/>
            <person name="Kuo A."/>
            <person name="Thoen E."/>
            <person name="Andreopoulos B."/>
            <person name="Lu D."/>
            <person name="Skrede I."/>
            <person name="Drula E."/>
            <person name="Henrissat B."/>
            <person name="Morin E."/>
            <person name="Kohler A."/>
            <person name="Barry K."/>
            <person name="LaButti K."/>
            <person name="Morin E."/>
            <person name="Salamov A."/>
            <person name="Lipzen A."/>
            <person name="Mereny Z."/>
            <person name="Hegedus B."/>
            <person name="Baldrian P."/>
            <person name="Stursova M."/>
            <person name="Weitz H."/>
            <person name="Taylor A."/>
            <person name="Grigoriev I.V."/>
            <person name="Nagy L.G."/>
            <person name="Martin F."/>
            <person name="Kauserud H."/>
        </authorList>
    </citation>
    <scope>NUCLEOTIDE SEQUENCE</scope>
    <source>
        <strain evidence="3">CBHHK200</strain>
    </source>
</reference>
<name>A0AAD6WN79_9AGAR</name>
<evidence type="ECO:0000313" key="4">
    <source>
        <dbReference type="Proteomes" id="UP001218188"/>
    </source>
</evidence>
<evidence type="ECO:0000256" key="1">
    <source>
        <dbReference type="SAM" id="Phobius"/>
    </source>
</evidence>
<feature type="domain" description="J" evidence="2">
    <location>
        <begin position="6"/>
        <end position="76"/>
    </location>
</feature>